<keyword evidence="2" id="KW-1185">Reference proteome</keyword>
<sequence length="77" mass="8647">MMGMAVGPPCLSRHKSQISYHMRFELGKFSSTVSLDFTTSKDRTMKIDGDSTIYELSRDFEAVGSCFACESHEESKL</sequence>
<gene>
    <name evidence="1" type="ORF">VNO77_16106</name>
</gene>
<evidence type="ECO:0000313" key="1">
    <source>
        <dbReference type="EMBL" id="KAK7345502.1"/>
    </source>
</evidence>
<dbReference type="AlphaFoldDB" id="A0AAN9M595"/>
<protein>
    <submittedName>
        <fullName evidence="1">Uncharacterized protein</fullName>
    </submittedName>
</protein>
<organism evidence="1 2">
    <name type="scientific">Canavalia gladiata</name>
    <name type="common">Sword bean</name>
    <name type="synonym">Dolichos gladiatus</name>
    <dbReference type="NCBI Taxonomy" id="3824"/>
    <lineage>
        <taxon>Eukaryota</taxon>
        <taxon>Viridiplantae</taxon>
        <taxon>Streptophyta</taxon>
        <taxon>Embryophyta</taxon>
        <taxon>Tracheophyta</taxon>
        <taxon>Spermatophyta</taxon>
        <taxon>Magnoliopsida</taxon>
        <taxon>eudicotyledons</taxon>
        <taxon>Gunneridae</taxon>
        <taxon>Pentapetalae</taxon>
        <taxon>rosids</taxon>
        <taxon>fabids</taxon>
        <taxon>Fabales</taxon>
        <taxon>Fabaceae</taxon>
        <taxon>Papilionoideae</taxon>
        <taxon>50 kb inversion clade</taxon>
        <taxon>NPAAA clade</taxon>
        <taxon>indigoferoid/millettioid clade</taxon>
        <taxon>Phaseoleae</taxon>
        <taxon>Canavalia</taxon>
    </lineage>
</organism>
<proteinExistence type="predicted"/>
<accession>A0AAN9M595</accession>
<comment type="caution">
    <text evidence="1">The sequence shown here is derived from an EMBL/GenBank/DDBJ whole genome shotgun (WGS) entry which is preliminary data.</text>
</comment>
<reference evidence="1 2" key="1">
    <citation type="submission" date="2024-01" db="EMBL/GenBank/DDBJ databases">
        <title>The genomes of 5 underutilized Papilionoideae crops provide insights into root nodulation and disease resistanc.</title>
        <authorList>
            <person name="Jiang F."/>
        </authorList>
    </citation>
    <scope>NUCLEOTIDE SEQUENCE [LARGE SCALE GENOMIC DNA]</scope>
    <source>
        <strain evidence="1">LVBAO_FW01</strain>
        <tissue evidence="1">Leaves</tissue>
    </source>
</reference>
<name>A0AAN9M595_CANGL</name>
<dbReference type="Proteomes" id="UP001367508">
    <property type="component" value="Unassembled WGS sequence"/>
</dbReference>
<dbReference type="EMBL" id="JAYMYQ010000003">
    <property type="protein sequence ID" value="KAK7345502.1"/>
    <property type="molecule type" value="Genomic_DNA"/>
</dbReference>
<evidence type="ECO:0000313" key="2">
    <source>
        <dbReference type="Proteomes" id="UP001367508"/>
    </source>
</evidence>